<keyword evidence="2" id="KW-1185">Reference proteome</keyword>
<proteinExistence type="predicted"/>
<gene>
    <name evidence="1" type="ORF">O181_044572</name>
</gene>
<comment type="caution">
    <text evidence="1">The sequence shown here is derived from an EMBL/GenBank/DDBJ whole genome shotgun (WGS) entry which is preliminary data.</text>
</comment>
<dbReference type="EMBL" id="AVOT02018177">
    <property type="protein sequence ID" value="MBW0504857.1"/>
    <property type="molecule type" value="Genomic_DNA"/>
</dbReference>
<sequence length="104" mass="11869">MKPELETVKIKVKAKLLSFSALGKLVRDPELQHYVEVLTLNNNLIENPDLILTRLQDLVNNLHIQPERIDSTSSDLTTSAHPYKVTHYCANSKHKPNRTSHSKE</sequence>
<evidence type="ECO:0000313" key="1">
    <source>
        <dbReference type="EMBL" id="MBW0504857.1"/>
    </source>
</evidence>
<accession>A0A9Q3DS28</accession>
<dbReference type="Proteomes" id="UP000765509">
    <property type="component" value="Unassembled WGS sequence"/>
</dbReference>
<name>A0A9Q3DS28_9BASI</name>
<dbReference type="OrthoDB" id="2506005at2759"/>
<protein>
    <submittedName>
        <fullName evidence="1">Uncharacterized protein</fullName>
    </submittedName>
</protein>
<reference evidence="1" key="1">
    <citation type="submission" date="2021-03" db="EMBL/GenBank/DDBJ databases">
        <title>Draft genome sequence of rust myrtle Austropuccinia psidii MF-1, a brazilian biotype.</title>
        <authorList>
            <person name="Quecine M.C."/>
            <person name="Pachon D.M.R."/>
            <person name="Bonatelli M.L."/>
            <person name="Correr F.H."/>
            <person name="Franceschini L.M."/>
            <person name="Leite T.F."/>
            <person name="Margarido G.R.A."/>
            <person name="Almeida C.A."/>
            <person name="Ferrarezi J.A."/>
            <person name="Labate C.A."/>
        </authorList>
    </citation>
    <scope>NUCLEOTIDE SEQUENCE</scope>
    <source>
        <strain evidence="1">MF-1</strain>
    </source>
</reference>
<organism evidence="1 2">
    <name type="scientific">Austropuccinia psidii MF-1</name>
    <dbReference type="NCBI Taxonomy" id="1389203"/>
    <lineage>
        <taxon>Eukaryota</taxon>
        <taxon>Fungi</taxon>
        <taxon>Dikarya</taxon>
        <taxon>Basidiomycota</taxon>
        <taxon>Pucciniomycotina</taxon>
        <taxon>Pucciniomycetes</taxon>
        <taxon>Pucciniales</taxon>
        <taxon>Sphaerophragmiaceae</taxon>
        <taxon>Austropuccinia</taxon>
    </lineage>
</organism>
<dbReference type="AlphaFoldDB" id="A0A9Q3DS28"/>
<evidence type="ECO:0000313" key="2">
    <source>
        <dbReference type="Proteomes" id="UP000765509"/>
    </source>
</evidence>